<name>Q9S8Z0_HORVU</name>
<sequence>AKGSWLPGLQSPAYL</sequence>
<keyword id="KW-0903">Direct protein sequencing</keyword>
<reference key="1">
    <citation type="journal article" date="1992" name="Eur. J. Biochem.">
        <title>Identification of the photosystem I antenna polypeptides in barley. Isolation of three pigment-binding antenna complexes.</title>
        <authorList>
            <person name="Knoetzel J."/>
            <person name="Svendsen I."/>
            <person name="Simpson D.J."/>
        </authorList>
    </citation>
    <scope>PROTEIN SEQUENCE</scope>
</reference>
<proteinExistence type="evidence at protein level"/>
<protein>
    <submittedName>
        <fullName>Light-harvesting antenna of photosystem I 730, LHCI 730</fullName>
    </submittedName>
</protein>
<accession>Q9S8Z0</accession>
<organism>
    <name type="scientific">Hordeum vulgare</name>
    <name type="common">Barley</name>
    <dbReference type="NCBI Taxonomy" id="4513"/>
    <lineage>
        <taxon>Eukaryota</taxon>
        <taxon>Viridiplantae</taxon>
        <taxon>Streptophyta</taxon>
        <taxon>Embryophyta</taxon>
        <taxon>Tracheophyta</taxon>
        <taxon>Spermatophyta</taxon>
        <taxon>Magnoliopsida</taxon>
        <taxon>Liliopsida</taxon>
        <taxon>Poales</taxon>
        <taxon>Poaceae</taxon>
        <taxon>BOP clade</taxon>
        <taxon>Pooideae</taxon>
        <taxon>Triticodae</taxon>
        <taxon>Triticeae</taxon>
        <taxon>Hordeinae</taxon>
        <taxon>Hordeum</taxon>
    </lineage>
</organism>